<keyword evidence="3" id="KW-0677">Repeat</keyword>
<dbReference type="EMBL" id="FAXC01000389">
    <property type="protein sequence ID" value="CUV10265.1"/>
    <property type="molecule type" value="Genomic_DNA"/>
</dbReference>
<evidence type="ECO:0000256" key="4">
    <source>
        <dbReference type="ARBA" id="ARBA00023015"/>
    </source>
</evidence>
<keyword evidence="6" id="KW-0804">Transcription</keyword>
<dbReference type="PROSITE" id="PS51740">
    <property type="entry name" value="SPOVT_ABRB"/>
    <property type="match status" value="2"/>
</dbReference>
<sequence length="154" mass="17610">MTINQNTFTGEFSYSLDIKGRVNIPAKFRNVLSSDNEQSFVITRGMDPCVWVYPVMVWQSIESELRKLSSLSRINRSFVRSTVRYASSVQYDKQGRIAITPNLIEYAQLGKEALIIGMVNKIEIWNPKSLDSVDQESHKIDSSEFDELANQIIL</sequence>
<dbReference type="NCBIfam" id="TIGR00242">
    <property type="entry name" value="division/cell wall cluster transcriptional repressor MraZ"/>
    <property type="match status" value="1"/>
</dbReference>
<evidence type="ECO:0000256" key="2">
    <source>
        <dbReference type="ARBA" id="ARBA00022490"/>
    </source>
</evidence>
<dbReference type="InterPro" id="IPR035644">
    <property type="entry name" value="MraZ_C"/>
</dbReference>
<gene>
    <name evidence="8" type="ORF">MGWOODY_Mmi1706</name>
</gene>
<evidence type="ECO:0000259" key="7">
    <source>
        <dbReference type="PROSITE" id="PS51740"/>
    </source>
</evidence>
<reference evidence="8" key="1">
    <citation type="submission" date="2015-10" db="EMBL/GenBank/DDBJ databases">
        <authorList>
            <person name="Gilbert D.G."/>
        </authorList>
    </citation>
    <scope>NUCLEOTIDE SEQUENCE</scope>
</reference>
<dbReference type="GO" id="GO:2000143">
    <property type="term" value="P:negative regulation of DNA-templated transcription initiation"/>
    <property type="evidence" value="ECO:0007669"/>
    <property type="project" value="TreeGrafter"/>
</dbReference>
<evidence type="ECO:0000256" key="3">
    <source>
        <dbReference type="ARBA" id="ARBA00022737"/>
    </source>
</evidence>
<keyword evidence="5" id="KW-0238">DNA-binding</keyword>
<keyword evidence="8" id="KW-0131">Cell cycle</keyword>
<name>A0A160VHN2_9ZZZZ</name>
<dbReference type="GO" id="GO:0000976">
    <property type="term" value="F:transcription cis-regulatory region binding"/>
    <property type="evidence" value="ECO:0007669"/>
    <property type="project" value="TreeGrafter"/>
</dbReference>
<dbReference type="GO" id="GO:0051301">
    <property type="term" value="P:cell division"/>
    <property type="evidence" value="ECO:0007669"/>
    <property type="project" value="UniProtKB-KW"/>
</dbReference>
<evidence type="ECO:0000256" key="1">
    <source>
        <dbReference type="ARBA" id="ARBA00013860"/>
    </source>
</evidence>
<dbReference type="InterPro" id="IPR020603">
    <property type="entry name" value="MraZ_dom"/>
</dbReference>
<keyword evidence="2" id="KW-0963">Cytoplasm</keyword>
<evidence type="ECO:0000256" key="6">
    <source>
        <dbReference type="ARBA" id="ARBA00023163"/>
    </source>
</evidence>
<dbReference type="CDD" id="cd16320">
    <property type="entry name" value="MraZ_N"/>
    <property type="match status" value="1"/>
</dbReference>
<dbReference type="Pfam" id="PF02381">
    <property type="entry name" value="MraZ"/>
    <property type="match status" value="2"/>
</dbReference>
<dbReference type="InterPro" id="IPR003444">
    <property type="entry name" value="MraZ"/>
</dbReference>
<dbReference type="CDD" id="cd16321">
    <property type="entry name" value="MraZ_C"/>
    <property type="match status" value="1"/>
</dbReference>
<dbReference type="HAMAP" id="MF_01008">
    <property type="entry name" value="MraZ"/>
    <property type="match status" value="1"/>
</dbReference>
<dbReference type="SUPFAM" id="SSF89447">
    <property type="entry name" value="AbrB/MazE/MraZ-like"/>
    <property type="match status" value="1"/>
</dbReference>
<dbReference type="PANTHER" id="PTHR34701">
    <property type="entry name" value="TRANSCRIPTIONAL REGULATOR MRAZ"/>
    <property type="match status" value="1"/>
</dbReference>
<keyword evidence="8" id="KW-0132">Cell division</keyword>
<evidence type="ECO:0000313" key="8">
    <source>
        <dbReference type="EMBL" id="CUV10265.1"/>
    </source>
</evidence>
<feature type="domain" description="SpoVT-AbrB" evidence="7">
    <location>
        <begin position="11"/>
        <end position="57"/>
    </location>
</feature>
<dbReference type="InterPro" id="IPR035642">
    <property type="entry name" value="MraZ_N"/>
</dbReference>
<feature type="domain" description="SpoVT-AbrB" evidence="7">
    <location>
        <begin position="86"/>
        <end position="129"/>
    </location>
</feature>
<dbReference type="GO" id="GO:0003700">
    <property type="term" value="F:DNA-binding transcription factor activity"/>
    <property type="evidence" value="ECO:0007669"/>
    <property type="project" value="InterPro"/>
</dbReference>
<dbReference type="InterPro" id="IPR037914">
    <property type="entry name" value="SpoVT-AbrB_sf"/>
</dbReference>
<keyword evidence="4" id="KW-0805">Transcription regulation</keyword>
<protein>
    <recommendedName>
        <fullName evidence="1">Transcriptional regulator MraZ</fullName>
    </recommendedName>
</protein>
<dbReference type="InterPro" id="IPR007159">
    <property type="entry name" value="SpoVT-AbrB_dom"/>
</dbReference>
<proteinExistence type="inferred from homology"/>
<accession>A0A160VHN2</accession>
<evidence type="ECO:0000256" key="5">
    <source>
        <dbReference type="ARBA" id="ARBA00023125"/>
    </source>
</evidence>
<dbReference type="InterPro" id="IPR038619">
    <property type="entry name" value="MraZ_sf"/>
</dbReference>
<dbReference type="AlphaFoldDB" id="A0A160VHN2"/>
<organism evidence="8">
    <name type="scientific">hydrothermal vent metagenome</name>
    <dbReference type="NCBI Taxonomy" id="652676"/>
    <lineage>
        <taxon>unclassified sequences</taxon>
        <taxon>metagenomes</taxon>
        <taxon>ecological metagenomes</taxon>
    </lineage>
</organism>
<dbReference type="Gene3D" id="3.40.1550.20">
    <property type="entry name" value="Transcriptional regulator MraZ domain"/>
    <property type="match status" value="1"/>
</dbReference>
<dbReference type="PANTHER" id="PTHR34701:SF1">
    <property type="entry name" value="TRANSCRIPTIONAL REGULATOR MRAZ"/>
    <property type="match status" value="1"/>
</dbReference>